<dbReference type="PANTHER" id="PTHR47506">
    <property type="entry name" value="TRANSCRIPTIONAL REGULATORY PROTEIN"/>
    <property type="match status" value="1"/>
</dbReference>
<dbReference type="InterPro" id="IPR001647">
    <property type="entry name" value="HTH_TetR"/>
</dbReference>
<evidence type="ECO:0000256" key="4">
    <source>
        <dbReference type="PROSITE-ProRule" id="PRU00335"/>
    </source>
</evidence>
<evidence type="ECO:0000259" key="5">
    <source>
        <dbReference type="PROSITE" id="PS50977"/>
    </source>
</evidence>
<dbReference type="PROSITE" id="PS50977">
    <property type="entry name" value="HTH_TETR_2"/>
    <property type="match status" value="1"/>
</dbReference>
<feature type="domain" description="HTH tetR-type" evidence="5">
    <location>
        <begin position="11"/>
        <end position="71"/>
    </location>
</feature>
<dbReference type="Proteomes" id="UP000326671">
    <property type="component" value="Unassembled WGS sequence"/>
</dbReference>
<protein>
    <submittedName>
        <fullName evidence="6">TetR/AcrR family transcriptional regulator</fullName>
    </submittedName>
</protein>
<comment type="caution">
    <text evidence="6">The sequence shown here is derived from an EMBL/GenBank/DDBJ whole genome shotgun (WGS) entry which is preliminary data.</text>
</comment>
<accession>A0A5J5HQQ8</accession>
<keyword evidence="1" id="KW-0805">Transcription regulation</keyword>
<organism evidence="6 7">
    <name type="scientific">Niallia endozanthoxylica</name>
    <dbReference type="NCBI Taxonomy" id="2036016"/>
    <lineage>
        <taxon>Bacteria</taxon>
        <taxon>Bacillati</taxon>
        <taxon>Bacillota</taxon>
        <taxon>Bacilli</taxon>
        <taxon>Bacillales</taxon>
        <taxon>Bacillaceae</taxon>
        <taxon>Niallia</taxon>
    </lineage>
</organism>
<dbReference type="Pfam" id="PF17924">
    <property type="entry name" value="TetR_C_19"/>
    <property type="match status" value="1"/>
</dbReference>
<evidence type="ECO:0000256" key="3">
    <source>
        <dbReference type="ARBA" id="ARBA00023163"/>
    </source>
</evidence>
<evidence type="ECO:0000256" key="2">
    <source>
        <dbReference type="ARBA" id="ARBA00023125"/>
    </source>
</evidence>
<dbReference type="Pfam" id="PF00440">
    <property type="entry name" value="TetR_N"/>
    <property type="match status" value="1"/>
</dbReference>
<reference evidence="6 7" key="1">
    <citation type="submission" date="2019-09" db="EMBL/GenBank/DDBJ databases">
        <title>Whole genome sequences of isolates from the Mars Exploration Rovers.</title>
        <authorList>
            <person name="Seuylemezian A."/>
            <person name="Vaishampayan P."/>
        </authorList>
    </citation>
    <scope>NUCLEOTIDE SEQUENCE [LARGE SCALE GENOMIC DNA]</scope>
    <source>
        <strain evidence="6 7">MER_TA_151</strain>
    </source>
</reference>
<dbReference type="EMBL" id="VYKL01000021">
    <property type="protein sequence ID" value="KAA9022861.1"/>
    <property type="molecule type" value="Genomic_DNA"/>
</dbReference>
<gene>
    <name evidence="6" type="ORF">F4V44_14030</name>
</gene>
<dbReference type="OrthoDB" id="9812484at2"/>
<evidence type="ECO:0000256" key="1">
    <source>
        <dbReference type="ARBA" id="ARBA00023015"/>
    </source>
</evidence>
<keyword evidence="3" id="KW-0804">Transcription</keyword>
<evidence type="ECO:0000313" key="6">
    <source>
        <dbReference type="EMBL" id="KAA9022861.1"/>
    </source>
</evidence>
<feature type="DNA-binding region" description="H-T-H motif" evidence="4">
    <location>
        <begin position="34"/>
        <end position="53"/>
    </location>
</feature>
<dbReference type="RefSeq" id="WP_150440653.1">
    <property type="nucleotide sequence ID" value="NZ_VYKL01000021.1"/>
</dbReference>
<proteinExistence type="predicted"/>
<dbReference type="GO" id="GO:0003677">
    <property type="term" value="F:DNA binding"/>
    <property type="evidence" value="ECO:0007669"/>
    <property type="project" value="UniProtKB-UniRule"/>
</dbReference>
<sequence length="205" mass="24425">MPKLTFFNLPDHKRKILIEAAEKEFIRVPLFEASIANIIKMAGIPRGSFYQYFEDKEDLYFYLLEEKLKVSKRHFITLLEKHNGDIIDAMQEMYLHFLVAMPDEEEHTFLKNAMLYTTNKVENSFTNMFEANHDNDYMKEIMELVDKRRLNMKEDKELLHIFKIVSAIAFHNFIEKSLKGLSDEEAMKQFTIRMNLIKHGIYKSE</sequence>
<dbReference type="PANTHER" id="PTHR47506:SF1">
    <property type="entry name" value="HTH-TYPE TRANSCRIPTIONAL REGULATOR YJDC"/>
    <property type="match status" value="1"/>
</dbReference>
<keyword evidence="7" id="KW-1185">Reference proteome</keyword>
<name>A0A5J5HQQ8_9BACI</name>
<keyword evidence="2 4" id="KW-0238">DNA-binding</keyword>
<dbReference type="InterPro" id="IPR009057">
    <property type="entry name" value="Homeodomain-like_sf"/>
</dbReference>
<dbReference type="Gene3D" id="1.10.357.10">
    <property type="entry name" value="Tetracycline Repressor, domain 2"/>
    <property type="match status" value="1"/>
</dbReference>
<evidence type="ECO:0000313" key="7">
    <source>
        <dbReference type="Proteomes" id="UP000326671"/>
    </source>
</evidence>
<dbReference type="SUPFAM" id="SSF46689">
    <property type="entry name" value="Homeodomain-like"/>
    <property type="match status" value="1"/>
</dbReference>
<dbReference type="AlphaFoldDB" id="A0A5J5HQQ8"/>